<keyword evidence="5" id="KW-1185">Reference proteome</keyword>
<dbReference type="STRING" id="1884261.A0A5C3QRG7"/>
<proteinExistence type="predicted"/>
<evidence type="ECO:0000259" key="2">
    <source>
        <dbReference type="Pfam" id="PF17109"/>
    </source>
</evidence>
<dbReference type="PANTHER" id="PTHR10039:SF14">
    <property type="entry name" value="NACHT DOMAIN-CONTAINING PROTEIN"/>
    <property type="match status" value="1"/>
</dbReference>
<dbReference type="InterPro" id="IPR031350">
    <property type="entry name" value="Goodbye_dom"/>
</dbReference>
<gene>
    <name evidence="4" type="ORF">BDV98DRAFT_654807</name>
</gene>
<dbReference type="EMBL" id="ML178820">
    <property type="protein sequence ID" value="TFL03420.1"/>
    <property type="molecule type" value="Genomic_DNA"/>
</dbReference>
<dbReference type="OrthoDB" id="2913095at2759"/>
<dbReference type="InterPro" id="IPR056884">
    <property type="entry name" value="NPHP3-like_N"/>
</dbReference>
<protein>
    <submittedName>
        <fullName evidence="4">Uncharacterized protein</fullName>
    </submittedName>
</protein>
<dbReference type="Proteomes" id="UP000305067">
    <property type="component" value="Unassembled WGS sequence"/>
</dbReference>
<evidence type="ECO:0000313" key="5">
    <source>
        <dbReference type="Proteomes" id="UP000305067"/>
    </source>
</evidence>
<keyword evidence="1" id="KW-0677">Repeat</keyword>
<evidence type="ECO:0000259" key="3">
    <source>
        <dbReference type="Pfam" id="PF24883"/>
    </source>
</evidence>
<feature type="domain" description="Fungal STAND N-terminal Goodbye" evidence="2">
    <location>
        <begin position="161"/>
        <end position="284"/>
    </location>
</feature>
<evidence type="ECO:0000256" key="1">
    <source>
        <dbReference type="ARBA" id="ARBA00022737"/>
    </source>
</evidence>
<accession>A0A5C3QRG7</accession>
<reference evidence="4 5" key="1">
    <citation type="journal article" date="2019" name="Nat. Ecol. Evol.">
        <title>Megaphylogeny resolves global patterns of mushroom evolution.</title>
        <authorList>
            <person name="Varga T."/>
            <person name="Krizsan K."/>
            <person name="Foldi C."/>
            <person name="Dima B."/>
            <person name="Sanchez-Garcia M."/>
            <person name="Sanchez-Ramirez S."/>
            <person name="Szollosi G.J."/>
            <person name="Szarkandi J.G."/>
            <person name="Papp V."/>
            <person name="Albert L."/>
            <person name="Andreopoulos W."/>
            <person name="Angelini C."/>
            <person name="Antonin V."/>
            <person name="Barry K.W."/>
            <person name="Bougher N.L."/>
            <person name="Buchanan P."/>
            <person name="Buyck B."/>
            <person name="Bense V."/>
            <person name="Catcheside P."/>
            <person name="Chovatia M."/>
            <person name="Cooper J."/>
            <person name="Damon W."/>
            <person name="Desjardin D."/>
            <person name="Finy P."/>
            <person name="Geml J."/>
            <person name="Haridas S."/>
            <person name="Hughes K."/>
            <person name="Justo A."/>
            <person name="Karasinski D."/>
            <person name="Kautmanova I."/>
            <person name="Kiss B."/>
            <person name="Kocsube S."/>
            <person name="Kotiranta H."/>
            <person name="LaButti K.M."/>
            <person name="Lechner B.E."/>
            <person name="Liimatainen K."/>
            <person name="Lipzen A."/>
            <person name="Lukacs Z."/>
            <person name="Mihaltcheva S."/>
            <person name="Morgado L.N."/>
            <person name="Niskanen T."/>
            <person name="Noordeloos M.E."/>
            <person name="Ohm R.A."/>
            <person name="Ortiz-Santana B."/>
            <person name="Ovrebo C."/>
            <person name="Racz N."/>
            <person name="Riley R."/>
            <person name="Savchenko A."/>
            <person name="Shiryaev A."/>
            <person name="Soop K."/>
            <person name="Spirin V."/>
            <person name="Szebenyi C."/>
            <person name="Tomsovsky M."/>
            <person name="Tulloss R.E."/>
            <person name="Uehling J."/>
            <person name="Grigoriev I.V."/>
            <person name="Vagvolgyi C."/>
            <person name="Papp T."/>
            <person name="Martin F.M."/>
            <person name="Miettinen O."/>
            <person name="Hibbett D.S."/>
            <person name="Nagy L.G."/>
        </authorList>
    </citation>
    <scope>NUCLEOTIDE SEQUENCE [LARGE SCALE GENOMIC DNA]</scope>
    <source>
        <strain evidence="4 5">CBS 309.79</strain>
    </source>
</reference>
<organism evidence="4 5">
    <name type="scientific">Pterulicium gracile</name>
    <dbReference type="NCBI Taxonomy" id="1884261"/>
    <lineage>
        <taxon>Eukaryota</taxon>
        <taxon>Fungi</taxon>
        <taxon>Dikarya</taxon>
        <taxon>Basidiomycota</taxon>
        <taxon>Agaricomycotina</taxon>
        <taxon>Agaricomycetes</taxon>
        <taxon>Agaricomycetidae</taxon>
        <taxon>Agaricales</taxon>
        <taxon>Pleurotineae</taxon>
        <taxon>Pterulaceae</taxon>
        <taxon>Pterulicium</taxon>
    </lineage>
</organism>
<evidence type="ECO:0000313" key="4">
    <source>
        <dbReference type="EMBL" id="TFL03420.1"/>
    </source>
</evidence>
<sequence length="670" mass="75223">MAINRSYFIAHGLPPFSTHFVCSAGLRKACGTIRIAKHIGPNLNKPSFDNHSSRVRAMDAILVWNVDTRKFAGLARSWRQLTGPTFVYNAMASFMFSKDIRGPSRIGAHANFYRHWFITLPLGHQQRPSIIHSTIHSILSIFFIHHGRAACSRCETVQEIWEEATKKFYDLCGESLPKGEIQNFKDLQEKIEESRKLVHPSDASPPEDHGKRVKFKAMGLSLLKGLQAVTTIVASGADSITGTQVVCDALYLIFGAPQVIADHKEALNNVFPEVVTVLSLLQEYTKEKEERSWLTKALVEHVHHVMSSFVVTYWHWVAPPAIPSSTTSDSTKQFVLAIVEIPSSGKSTATAHIAKHLEVRAVGRRTHVATYFVSEKSKDENKHPIHAALKSMAYQLASINEALNQQLKLQQAARIAAGNYARLDIALEEVILLLNTPTVNLNQLKHTLNLSASTYKMALKKLHRLLAQHEINQLNELLKWVLFRQQHTTLAQLKGAMQLISGADSLQVILLQRAIEKKYSPIFELSDNHIEVKDSVKDFLLWQSISAEGKPCSSDQSTISMTISINNLQKDHCACFLWEVAQRAIGDKFKFDFNVAAAKATAQLIRVDMSEAHHTIVRHAFDYLIGKPTEEQDEKGLHNISKYLTQSLPFHLGELHVLEIEAKRDLTSLE</sequence>
<dbReference type="AlphaFoldDB" id="A0A5C3QRG7"/>
<dbReference type="Pfam" id="PF24883">
    <property type="entry name" value="NPHP3_N"/>
    <property type="match status" value="1"/>
</dbReference>
<feature type="domain" description="Nephrocystin 3-like N-terminal" evidence="3">
    <location>
        <begin position="329"/>
        <end position="413"/>
    </location>
</feature>
<dbReference type="Pfam" id="PF17109">
    <property type="entry name" value="Goodbye"/>
    <property type="match status" value="1"/>
</dbReference>
<dbReference type="PANTHER" id="PTHR10039">
    <property type="entry name" value="AMELOGENIN"/>
    <property type="match status" value="1"/>
</dbReference>
<name>A0A5C3QRG7_9AGAR</name>